<feature type="compositionally biased region" description="Polar residues" evidence="6">
    <location>
        <begin position="53"/>
        <end position="68"/>
    </location>
</feature>
<keyword evidence="8" id="KW-1185">Reference proteome</keyword>
<evidence type="ECO:0000256" key="4">
    <source>
        <dbReference type="ARBA" id="ARBA00023125"/>
    </source>
</evidence>
<protein>
    <submittedName>
        <fullName evidence="7">Transposase, Mutator family</fullName>
    </submittedName>
</protein>
<evidence type="ECO:0000256" key="3">
    <source>
        <dbReference type="ARBA" id="ARBA00022578"/>
    </source>
</evidence>
<dbReference type="GO" id="GO:0006313">
    <property type="term" value="P:DNA transposition"/>
    <property type="evidence" value="ECO:0007669"/>
    <property type="project" value="InterPro"/>
</dbReference>
<comment type="function">
    <text evidence="1">Required for the transposition of the insertion element.</text>
</comment>
<dbReference type="Proteomes" id="UP000198597">
    <property type="component" value="Unassembled WGS sequence"/>
</dbReference>
<evidence type="ECO:0000256" key="5">
    <source>
        <dbReference type="ARBA" id="ARBA00023172"/>
    </source>
</evidence>
<evidence type="ECO:0000313" key="7">
    <source>
        <dbReference type="EMBL" id="SDP14765.1"/>
    </source>
</evidence>
<dbReference type="GO" id="GO:0004803">
    <property type="term" value="F:transposase activity"/>
    <property type="evidence" value="ECO:0007669"/>
    <property type="project" value="InterPro"/>
</dbReference>
<feature type="region of interest" description="Disordered" evidence="6">
    <location>
        <begin position="45"/>
        <end position="79"/>
    </location>
</feature>
<dbReference type="EMBL" id="FNJM01000002">
    <property type="protein sequence ID" value="SDP14765.1"/>
    <property type="molecule type" value="Genomic_DNA"/>
</dbReference>
<dbReference type="AlphaFoldDB" id="A0A1H0QCI0"/>
<keyword evidence="5" id="KW-0233">DNA recombination</keyword>
<comment type="similarity">
    <text evidence="2">Belongs to the transposase mutator family.</text>
</comment>
<evidence type="ECO:0000256" key="1">
    <source>
        <dbReference type="ARBA" id="ARBA00002190"/>
    </source>
</evidence>
<keyword evidence="3" id="KW-0815">Transposition</keyword>
<name>A0A1H0QCI0_9CLOT</name>
<dbReference type="Pfam" id="PF00872">
    <property type="entry name" value="Transposase_mut"/>
    <property type="match status" value="1"/>
</dbReference>
<sequence length="79" mass="9160">MPNMSKELLREYIKERNFTNPNDLLMALKDMFRDVLQESLEAEMDETLGDGKYNSTERINDNSRNGYSKKTVKSELGPV</sequence>
<evidence type="ECO:0000313" key="8">
    <source>
        <dbReference type="Proteomes" id="UP000198597"/>
    </source>
</evidence>
<gene>
    <name evidence="7" type="ORF">SAMN04488529_102292</name>
</gene>
<evidence type="ECO:0000256" key="2">
    <source>
        <dbReference type="ARBA" id="ARBA00010961"/>
    </source>
</evidence>
<dbReference type="InterPro" id="IPR001207">
    <property type="entry name" value="Transposase_mutator"/>
</dbReference>
<dbReference type="GO" id="GO:0003677">
    <property type="term" value="F:DNA binding"/>
    <property type="evidence" value="ECO:0007669"/>
    <property type="project" value="UniProtKB-KW"/>
</dbReference>
<proteinExistence type="inferred from homology"/>
<reference evidence="7 8" key="1">
    <citation type="submission" date="2016-10" db="EMBL/GenBank/DDBJ databases">
        <authorList>
            <person name="de Groot N.N."/>
        </authorList>
    </citation>
    <scope>NUCLEOTIDE SEQUENCE [LARGE SCALE GENOMIC DNA]</scope>
    <source>
        <strain evidence="7 8">DSM 12272</strain>
    </source>
</reference>
<dbReference type="STRING" id="94869.SAMN04488529_102292"/>
<evidence type="ECO:0000256" key="6">
    <source>
        <dbReference type="SAM" id="MobiDB-lite"/>
    </source>
</evidence>
<keyword evidence="4" id="KW-0238">DNA-binding</keyword>
<organism evidence="7 8">
    <name type="scientific">Clostridium gasigenes</name>
    <dbReference type="NCBI Taxonomy" id="94869"/>
    <lineage>
        <taxon>Bacteria</taxon>
        <taxon>Bacillati</taxon>
        <taxon>Bacillota</taxon>
        <taxon>Clostridia</taxon>
        <taxon>Eubacteriales</taxon>
        <taxon>Clostridiaceae</taxon>
        <taxon>Clostridium</taxon>
    </lineage>
</organism>
<accession>A0A1H0QCI0</accession>